<evidence type="ECO:0000313" key="4">
    <source>
        <dbReference type="Proteomes" id="UP000295129"/>
    </source>
</evidence>
<dbReference type="EMBL" id="SNVV01000040">
    <property type="protein sequence ID" value="TDN43502.1"/>
    <property type="molecule type" value="Genomic_DNA"/>
</dbReference>
<organism evidence="3 4">
    <name type="scientific">Azoarcus indigens</name>
    <dbReference type="NCBI Taxonomy" id="29545"/>
    <lineage>
        <taxon>Bacteria</taxon>
        <taxon>Pseudomonadati</taxon>
        <taxon>Pseudomonadota</taxon>
        <taxon>Betaproteobacteria</taxon>
        <taxon>Rhodocyclales</taxon>
        <taxon>Zoogloeaceae</taxon>
        <taxon>Azoarcus</taxon>
    </lineage>
</organism>
<feature type="region of interest" description="Disordered" evidence="1">
    <location>
        <begin position="154"/>
        <end position="174"/>
    </location>
</feature>
<dbReference type="InterPro" id="IPR036928">
    <property type="entry name" value="AS_sf"/>
</dbReference>
<comment type="caution">
    <text evidence="3">The sequence shown here is derived from an EMBL/GenBank/DDBJ whole genome shotgun (WGS) entry which is preliminary data.</text>
</comment>
<dbReference type="AlphaFoldDB" id="A0A4V3BKP1"/>
<keyword evidence="4" id="KW-1185">Reference proteome</keyword>
<dbReference type="PANTHER" id="PTHR11895:SF151">
    <property type="entry name" value="GLUTAMYL-TRNA(GLN) AMIDOTRANSFERASE SUBUNIT A"/>
    <property type="match status" value="1"/>
</dbReference>
<dbReference type="Pfam" id="PF01425">
    <property type="entry name" value="Amidase"/>
    <property type="match status" value="1"/>
</dbReference>
<gene>
    <name evidence="3" type="ORF">C7389_1406</name>
</gene>
<reference evidence="3 4" key="1">
    <citation type="submission" date="2019-03" db="EMBL/GenBank/DDBJ databases">
        <title>Genomic Encyclopedia of Type Strains, Phase IV (KMG-IV): sequencing the most valuable type-strain genomes for metagenomic binning, comparative biology and taxonomic classification.</title>
        <authorList>
            <person name="Goeker M."/>
        </authorList>
    </citation>
    <scope>NUCLEOTIDE SEQUENCE [LARGE SCALE GENOMIC DNA]</scope>
    <source>
        <strain evidence="3 4">DSM 12121</strain>
    </source>
</reference>
<dbReference type="InterPro" id="IPR000120">
    <property type="entry name" value="Amidase"/>
</dbReference>
<name>A0A4V3BKP1_9RHOO</name>
<evidence type="ECO:0000259" key="2">
    <source>
        <dbReference type="Pfam" id="PF01425"/>
    </source>
</evidence>
<dbReference type="PANTHER" id="PTHR11895">
    <property type="entry name" value="TRANSAMIDASE"/>
    <property type="match status" value="1"/>
</dbReference>
<proteinExistence type="predicted"/>
<dbReference type="Proteomes" id="UP000295129">
    <property type="component" value="Unassembled WGS sequence"/>
</dbReference>
<evidence type="ECO:0000256" key="1">
    <source>
        <dbReference type="SAM" id="MobiDB-lite"/>
    </source>
</evidence>
<sequence>MNTVSGNGIDGRIAAPPADSETAAYSHADPAPLTAVAIRRGLQSGEMSMEAVLAHFLGRIEEHEGAVQAWREFDPALARVNALRQWQAHPQGLLGGVPLAVKDIIATQDYPTRYGSEIYREGVRGGDADCVARLRAAGAAVFGKTVTTEFAYFSPGPTANPHDPRRTPGGSSSGSAAAVAAGMVPLALGSQTAGSLIRPAAYCGVFALKPGFGLHSLAGIKPMAPSLDTLGWLANDADDLELMRAALLGIAYQPLPRLDAGALRLGVCRGHEWLQMEPAGATAFEAAVSRIAIAAMVSERPLPDELAGLSAAQKTVQAYEAARSFATDWEQGRARMSPSLRALIEAGQACAEVDYRAALDLGRCGAAAFEGIAEDVDALLVPAAPGEAPPGLAATGDPVFSRVWTLLGLPCVNVPGQRGPQGMPLGMQLVGRPGSERRLLAIARHLQPLLAELG</sequence>
<dbReference type="GO" id="GO:0016740">
    <property type="term" value="F:transferase activity"/>
    <property type="evidence" value="ECO:0007669"/>
    <property type="project" value="UniProtKB-KW"/>
</dbReference>
<protein>
    <submittedName>
        <fullName evidence="3">Asp-tRNA(Asn)/Glu-tRNA(Gln) amidotransferase A subunit family amidase</fullName>
    </submittedName>
</protein>
<keyword evidence="3" id="KW-0808">Transferase</keyword>
<feature type="domain" description="Amidase" evidence="2">
    <location>
        <begin position="52"/>
        <end position="440"/>
    </location>
</feature>
<dbReference type="SUPFAM" id="SSF75304">
    <property type="entry name" value="Amidase signature (AS) enzymes"/>
    <property type="match status" value="1"/>
</dbReference>
<accession>A0A4V3BKP1</accession>
<evidence type="ECO:0000313" key="3">
    <source>
        <dbReference type="EMBL" id="TDN43502.1"/>
    </source>
</evidence>
<dbReference type="Gene3D" id="3.90.1300.10">
    <property type="entry name" value="Amidase signature (AS) domain"/>
    <property type="match status" value="1"/>
</dbReference>
<dbReference type="InterPro" id="IPR023631">
    <property type="entry name" value="Amidase_dom"/>
</dbReference>